<evidence type="ECO:0000313" key="1">
    <source>
        <dbReference type="EMBL" id="CAG8790664.1"/>
    </source>
</evidence>
<gene>
    <name evidence="1" type="ORF">RPERSI_LOCUS19091</name>
</gene>
<dbReference type="Proteomes" id="UP000789920">
    <property type="component" value="Unassembled WGS sequence"/>
</dbReference>
<reference evidence="1" key="1">
    <citation type="submission" date="2021-06" db="EMBL/GenBank/DDBJ databases">
        <authorList>
            <person name="Kallberg Y."/>
            <person name="Tangrot J."/>
            <person name="Rosling A."/>
        </authorList>
    </citation>
    <scope>NUCLEOTIDE SEQUENCE</scope>
    <source>
        <strain evidence="1">MA461A</strain>
    </source>
</reference>
<protein>
    <submittedName>
        <fullName evidence="1">22182_t:CDS:1</fullName>
    </submittedName>
</protein>
<evidence type="ECO:0000313" key="2">
    <source>
        <dbReference type="Proteomes" id="UP000789920"/>
    </source>
</evidence>
<proteinExistence type="predicted"/>
<sequence>RIEMSKFNPLYTILVTVIEGRYFTQKPNSKLYAECRFIFRKTNFYNFITGQEYNQTYQSYNTTVTNIDTSRVIDADSSLHYQYLHLSKFQK</sequence>
<comment type="caution">
    <text evidence="1">The sequence shown here is derived from an EMBL/GenBank/DDBJ whole genome shotgun (WGS) entry which is preliminary data.</text>
</comment>
<dbReference type="EMBL" id="CAJVQC010051679">
    <property type="protein sequence ID" value="CAG8790664.1"/>
    <property type="molecule type" value="Genomic_DNA"/>
</dbReference>
<keyword evidence="2" id="KW-1185">Reference proteome</keyword>
<accession>A0ACA9RFI9</accession>
<feature type="non-terminal residue" evidence="1">
    <location>
        <position position="91"/>
    </location>
</feature>
<feature type="non-terminal residue" evidence="1">
    <location>
        <position position="1"/>
    </location>
</feature>
<organism evidence="1 2">
    <name type="scientific">Racocetra persica</name>
    <dbReference type="NCBI Taxonomy" id="160502"/>
    <lineage>
        <taxon>Eukaryota</taxon>
        <taxon>Fungi</taxon>
        <taxon>Fungi incertae sedis</taxon>
        <taxon>Mucoromycota</taxon>
        <taxon>Glomeromycotina</taxon>
        <taxon>Glomeromycetes</taxon>
        <taxon>Diversisporales</taxon>
        <taxon>Gigasporaceae</taxon>
        <taxon>Racocetra</taxon>
    </lineage>
</organism>
<name>A0ACA9RFI9_9GLOM</name>